<dbReference type="Gene3D" id="3.90.550.10">
    <property type="entry name" value="Spore Coat Polysaccharide Biosynthesis Protein SpsA, Chain A"/>
    <property type="match status" value="1"/>
</dbReference>
<evidence type="ECO:0008006" key="2">
    <source>
        <dbReference type="Google" id="ProtNLM"/>
    </source>
</evidence>
<reference evidence="1" key="1">
    <citation type="submission" date="2019-11" db="EMBL/GenBank/DDBJ databases">
        <authorList>
            <person name="Feng L."/>
        </authorList>
    </citation>
    <scope>NUCLEOTIDE SEQUENCE</scope>
    <source>
        <strain evidence="1">BhanseniiLFYP23</strain>
    </source>
</reference>
<sequence>MYETMIEALLDKNAEAVYCDFSMEKRDGTQIPCFSDIEEGLYTGKEILYSIIGAMPEKKRDFDFEMSVCKVIFRKKIIDDKKLRFLSEKQMICEDMIFNIGYLLEIEKVIYLKKCFYHYCENQGSLTHRYIENRLEKEKTLYYKIQEDMKDHLDEEGMLRLNRLFLGRVRICIVQEIFYCKDKFWKKFNSVKKIVQDVDVRTVISAYPYERNPLKLKIFHWCLKRKIYIGVYFLTVVANYRKHKI</sequence>
<dbReference type="AlphaFoldDB" id="A0A6N2RH71"/>
<evidence type="ECO:0000313" key="1">
    <source>
        <dbReference type="EMBL" id="VYS79431.1"/>
    </source>
</evidence>
<proteinExistence type="predicted"/>
<accession>A0A6N2RH71</accession>
<gene>
    <name evidence="1" type="ORF">BHLFYP23_01593</name>
</gene>
<dbReference type="InterPro" id="IPR029044">
    <property type="entry name" value="Nucleotide-diphossugar_trans"/>
</dbReference>
<protein>
    <recommendedName>
        <fullName evidence="2">Glycosyl transferase family 2</fullName>
    </recommendedName>
</protein>
<organism evidence="1">
    <name type="scientific">Blautia hansenii</name>
    <name type="common">Ruminococcus hansenii</name>
    <dbReference type="NCBI Taxonomy" id="1322"/>
    <lineage>
        <taxon>Bacteria</taxon>
        <taxon>Bacillati</taxon>
        <taxon>Bacillota</taxon>
        <taxon>Clostridia</taxon>
        <taxon>Lachnospirales</taxon>
        <taxon>Lachnospiraceae</taxon>
        <taxon>Blautia</taxon>
    </lineage>
</organism>
<name>A0A6N2RH71_BLAHA</name>
<dbReference type="SUPFAM" id="SSF53448">
    <property type="entry name" value="Nucleotide-diphospho-sugar transferases"/>
    <property type="match status" value="1"/>
</dbReference>
<dbReference type="EMBL" id="CACRSY010000005">
    <property type="protein sequence ID" value="VYS79431.1"/>
    <property type="molecule type" value="Genomic_DNA"/>
</dbReference>